<evidence type="ECO:0000256" key="2">
    <source>
        <dbReference type="ARBA" id="ARBA00010199"/>
    </source>
</evidence>
<evidence type="ECO:0000256" key="6">
    <source>
        <dbReference type="ARBA" id="ARBA00022989"/>
    </source>
</evidence>
<feature type="transmembrane region" description="Helical" evidence="8">
    <location>
        <begin position="328"/>
        <end position="347"/>
    </location>
</feature>
<sequence>MISKTKEKSKGRDLTEGNVFKHLLYFSFPLLIGNLLQSLNQLIDAFWVGRFIGPNALASIAVSGSVVFVLLAFIFGFVIATSTMVAQYKGAQDEESLQKTVDSSVKALTLAALGLTVIAIFLTPYILRILQTPVEIFDMAQTYLMIFFSGLVFIGGYNYLSAILRGLGNSKTPLYFLIIATVTNIILDPILIIGVGPVPELGVAGAALATVFSQALAFGLGLIYIKRRDLGFKMRLFKGKAENFYLMRMIKMGIPAGLQQVVVSLAVVAVMGAVNLQGAATVAGFGTATRLDGFILLPAMSLGLAISAMVGQNIGAGKWERIPSIVRSGMLMTFVITGSLSLVLFFLREQALSLFTDDLLVIKEGASYLKIVALAFIPFSFMFIITGVLRGAGDMLWGLILTAASLWAVRVPAVYILANYLGTDGIWYGMALSFVLAFVITGVYYLSGNWKKKALVKQNMSNKTENEDKRKVSVSH</sequence>
<keyword evidence="5 8" id="KW-0812">Transmembrane</keyword>
<dbReference type="AlphaFoldDB" id="A0A1S2MH12"/>
<feature type="transmembrane region" description="Helical" evidence="8">
    <location>
        <begin position="367"/>
        <end position="389"/>
    </location>
</feature>
<dbReference type="KEGG" id="aia:AWH56_021605"/>
<feature type="transmembrane region" description="Helical" evidence="8">
    <location>
        <begin position="56"/>
        <end position="86"/>
    </location>
</feature>
<dbReference type="CDD" id="cd13138">
    <property type="entry name" value="MATE_yoeA_like"/>
    <property type="match status" value="1"/>
</dbReference>
<reference evidence="9 11" key="1">
    <citation type="submission" date="2016-10" db="EMBL/GenBank/DDBJ databases">
        <title>Draft genome sequences of four alkaliphilic bacteria belonging to the Anaerobacillus genus.</title>
        <authorList>
            <person name="Bassil N.M."/>
            <person name="Lloyd J.R."/>
        </authorList>
    </citation>
    <scope>NUCLEOTIDE SEQUENCE [LARGE SCALE GENOMIC DNA]</scope>
    <source>
        <strain evidence="9 11">NB2006</strain>
    </source>
</reference>
<dbReference type="OrthoDB" id="9776324at2"/>
<evidence type="ECO:0000256" key="5">
    <source>
        <dbReference type="ARBA" id="ARBA00022692"/>
    </source>
</evidence>
<organism evidence="9 11">
    <name type="scientific">Anaerobacillus isosaccharinicus</name>
    <dbReference type="NCBI Taxonomy" id="1532552"/>
    <lineage>
        <taxon>Bacteria</taxon>
        <taxon>Bacillati</taxon>
        <taxon>Bacillota</taxon>
        <taxon>Bacilli</taxon>
        <taxon>Bacillales</taxon>
        <taxon>Bacillaceae</taxon>
        <taxon>Anaerobacillus</taxon>
    </lineage>
</organism>
<dbReference type="Proteomes" id="UP000180175">
    <property type="component" value="Chromosome"/>
</dbReference>
<proteinExistence type="inferred from homology"/>
<dbReference type="PANTHER" id="PTHR43549">
    <property type="entry name" value="MULTIDRUG RESISTANCE PROTEIN YPNP-RELATED"/>
    <property type="match status" value="1"/>
</dbReference>
<protein>
    <submittedName>
        <fullName evidence="10">MATE family efflux transporter</fullName>
    </submittedName>
</protein>
<dbReference type="InterPro" id="IPR002528">
    <property type="entry name" value="MATE_fam"/>
</dbReference>
<gene>
    <name evidence="9" type="ORF">AWH56_01840</name>
    <name evidence="10" type="ORF">AWH56_021605</name>
</gene>
<evidence type="ECO:0000313" key="9">
    <source>
        <dbReference type="EMBL" id="OIJ23217.1"/>
    </source>
</evidence>
<keyword evidence="6 8" id="KW-1133">Transmembrane helix</keyword>
<accession>A0A1S2MH12</accession>
<feature type="transmembrane region" description="Helical" evidence="8">
    <location>
        <begin position="107"/>
        <end position="127"/>
    </location>
</feature>
<keyword evidence="7 8" id="KW-0472">Membrane</keyword>
<reference evidence="10" key="4">
    <citation type="submission" date="2020-10" db="EMBL/GenBank/DDBJ databases">
        <authorList>
            <person name="Bassil N.M."/>
            <person name="Lloyd J.R."/>
        </authorList>
    </citation>
    <scope>NUCLEOTIDE SEQUENCE</scope>
    <source>
        <strain evidence="10">NB2006</strain>
    </source>
</reference>
<reference evidence="10 11" key="2">
    <citation type="journal article" date="2017" name="Genome Announc.">
        <title>Draft Genome Sequences of Four Alkaliphilic Bacteria Belonging to the Anaerobacillus Genus.</title>
        <authorList>
            <person name="Bassil N.M."/>
            <person name="Lloyd J.R."/>
        </authorList>
    </citation>
    <scope>NUCLEOTIDE SEQUENCE [LARGE SCALE GENOMIC DNA]</scope>
    <source>
        <strain evidence="10 11">NB2006</strain>
    </source>
</reference>
<name>A0A1S2MH12_9BACI</name>
<dbReference type="InterPro" id="IPR052031">
    <property type="entry name" value="Membrane_Transporter-Flippase"/>
</dbReference>
<evidence type="ECO:0000313" key="10">
    <source>
        <dbReference type="EMBL" id="QOY35260.1"/>
    </source>
</evidence>
<dbReference type="PIRSF" id="PIRSF006603">
    <property type="entry name" value="DinF"/>
    <property type="match status" value="1"/>
</dbReference>
<feature type="transmembrane region" description="Helical" evidence="8">
    <location>
        <begin position="256"/>
        <end position="274"/>
    </location>
</feature>
<feature type="transmembrane region" description="Helical" evidence="8">
    <location>
        <begin position="139"/>
        <end position="160"/>
    </location>
</feature>
<comment type="similarity">
    <text evidence="2">Belongs to the multi antimicrobial extrusion (MATE) (TC 2.A.66.1) family.</text>
</comment>
<feature type="transmembrane region" description="Helical" evidence="8">
    <location>
        <begin position="172"/>
        <end position="195"/>
    </location>
</feature>
<keyword evidence="11" id="KW-1185">Reference proteome</keyword>
<dbReference type="GO" id="GO:0005886">
    <property type="term" value="C:plasma membrane"/>
    <property type="evidence" value="ECO:0007669"/>
    <property type="project" value="UniProtKB-SubCell"/>
</dbReference>
<feature type="transmembrane region" description="Helical" evidence="8">
    <location>
        <begin position="20"/>
        <end position="36"/>
    </location>
</feature>
<dbReference type="GO" id="GO:0042910">
    <property type="term" value="F:xenobiotic transmembrane transporter activity"/>
    <property type="evidence" value="ECO:0007669"/>
    <property type="project" value="InterPro"/>
</dbReference>
<keyword evidence="4" id="KW-1003">Cell membrane</keyword>
<evidence type="ECO:0000256" key="7">
    <source>
        <dbReference type="ARBA" id="ARBA00023136"/>
    </source>
</evidence>
<feature type="transmembrane region" description="Helical" evidence="8">
    <location>
        <begin position="396"/>
        <end position="420"/>
    </location>
</feature>
<reference evidence="10 11" key="3">
    <citation type="journal article" date="2019" name="Int. J. Syst. Evol. Microbiol.">
        <title>Anaerobacillus isosaccharinicus sp. nov., an alkaliphilic bacterium which degrades isosaccharinic acid.</title>
        <authorList>
            <person name="Bassil N.M."/>
            <person name="Lloyd J.R."/>
        </authorList>
    </citation>
    <scope>NUCLEOTIDE SEQUENCE [LARGE SCALE GENOMIC DNA]</scope>
    <source>
        <strain evidence="10 11">NB2006</strain>
    </source>
</reference>
<dbReference type="RefSeq" id="WP_071315558.1">
    <property type="nucleotide sequence ID" value="NZ_CP063356.2"/>
</dbReference>
<feature type="transmembrane region" description="Helical" evidence="8">
    <location>
        <begin position="201"/>
        <end position="225"/>
    </location>
</feature>
<dbReference type="EMBL" id="LQXD01000003">
    <property type="protein sequence ID" value="OIJ23217.1"/>
    <property type="molecule type" value="Genomic_DNA"/>
</dbReference>
<dbReference type="InterPro" id="IPR048279">
    <property type="entry name" value="MdtK-like"/>
</dbReference>
<evidence type="ECO:0000256" key="3">
    <source>
        <dbReference type="ARBA" id="ARBA00022448"/>
    </source>
</evidence>
<evidence type="ECO:0000256" key="8">
    <source>
        <dbReference type="SAM" id="Phobius"/>
    </source>
</evidence>
<dbReference type="EMBL" id="CP063356">
    <property type="protein sequence ID" value="QOY35260.1"/>
    <property type="molecule type" value="Genomic_DNA"/>
</dbReference>
<evidence type="ECO:0000313" key="11">
    <source>
        <dbReference type="Proteomes" id="UP000180175"/>
    </source>
</evidence>
<feature type="transmembrane region" description="Helical" evidence="8">
    <location>
        <begin position="426"/>
        <end position="447"/>
    </location>
</feature>
<dbReference type="NCBIfam" id="TIGR00797">
    <property type="entry name" value="matE"/>
    <property type="match status" value="1"/>
</dbReference>
<evidence type="ECO:0000256" key="4">
    <source>
        <dbReference type="ARBA" id="ARBA00022475"/>
    </source>
</evidence>
<dbReference type="GO" id="GO:0015297">
    <property type="term" value="F:antiporter activity"/>
    <property type="evidence" value="ECO:0007669"/>
    <property type="project" value="InterPro"/>
</dbReference>
<evidence type="ECO:0000256" key="1">
    <source>
        <dbReference type="ARBA" id="ARBA00004651"/>
    </source>
</evidence>
<comment type="subcellular location">
    <subcellularLocation>
        <location evidence="1">Cell membrane</location>
        <topology evidence="1">Multi-pass membrane protein</topology>
    </subcellularLocation>
</comment>
<dbReference type="PANTHER" id="PTHR43549:SF3">
    <property type="entry name" value="MULTIDRUG RESISTANCE PROTEIN YPNP-RELATED"/>
    <property type="match status" value="1"/>
</dbReference>
<dbReference type="Pfam" id="PF01554">
    <property type="entry name" value="MatE"/>
    <property type="match status" value="2"/>
</dbReference>
<feature type="transmembrane region" description="Helical" evidence="8">
    <location>
        <begin position="294"/>
        <end position="316"/>
    </location>
</feature>
<keyword evidence="3" id="KW-0813">Transport</keyword>